<dbReference type="InterPro" id="IPR049381">
    <property type="entry name" value="UbiD-like_C"/>
</dbReference>
<feature type="domain" description="3-octaprenyl-4-hydroxybenzoate carboxy-lyase-like N-terminal" evidence="3">
    <location>
        <begin position="20"/>
        <end position="84"/>
    </location>
</feature>
<accession>A0A1M6N0B3</accession>
<feature type="domain" description="3-octaprenyl-4-hydroxybenzoate carboxy-lyase-like C-terminal" evidence="4">
    <location>
        <begin position="310"/>
        <end position="434"/>
    </location>
</feature>
<protein>
    <submittedName>
        <fullName evidence="5">2,5-furandicarboxylate decarboxylase 1</fullName>
    </submittedName>
</protein>
<dbReference type="InterPro" id="IPR049383">
    <property type="entry name" value="UbiD-like_N"/>
</dbReference>
<gene>
    <name evidence="5" type="ORF">SAMN02745194_03645</name>
</gene>
<dbReference type="NCBIfam" id="TIGR00148">
    <property type="entry name" value="UbiD family decarboxylase"/>
    <property type="match status" value="1"/>
</dbReference>
<sequence length="472" mass="51388">MNPTLSNADVLDTRFRSALRRMAAAGRLHTYDAPADPMLEIAGIMKRRDGGPAILFTQPTGHDMPVLGNLLSSKENVEAAFGADFRSIRGFVGRALGNPLPPQNIGHAPVQEVVHREGIDLGMMFPALTHAPGDAGRYFTAGIVIVRDPRTGVYNASYHRLMIAGPDRVAIKLDYGRHLRFAFERAKEDGRDLEVVVVLGADISLHYTAATMGSQMPEDADELAVAGGLAGRALPVTQAVSVDLLVPAESEIALEGRILTNETVLEGPFGEFVGFPAPADQAPVMVIDCVTHRRKPIYHAINGYGRETVMLRKYVLEASLLKAVQPAVPVVTDAEMTAGGMHRFHAVVQVRKSSPQHEGLQRNAILAAFGALKDLDQVIVVDDDIDIRDPLDVEYAVATRFEASKDLLVIPGARGHEYVRASKGGIRAKLGIDATVPFEERERFRRISFADVSFDEAHFGKQPDEVARRLDD</sequence>
<dbReference type="Pfam" id="PF20696">
    <property type="entry name" value="UbiD_C"/>
    <property type="match status" value="1"/>
</dbReference>
<dbReference type="SUPFAM" id="SSF50475">
    <property type="entry name" value="FMN-binding split barrel"/>
    <property type="match status" value="1"/>
</dbReference>
<evidence type="ECO:0000259" key="3">
    <source>
        <dbReference type="Pfam" id="PF20695"/>
    </source>
</evidence>
<dbReference type="AlphaFoldDB" id="A0A1M6N0B3"/>
<dbReference type="InterPro" id="IPR048304">
    <property type="entry name" value="UbiD_Rift_dom"/>
</dbReference>
<dbReference type="PANTHER" id="PTHR30108">
    <property type="entry name" value="3-OCTAPRENYL-4-HYDROXYBENZOATE CARBOXY-LYASE-RELATED"/>
    <property type="match status" value="1"/>
</dbReference>
<dbReference type="GO" id="GO:0005737">
    <property type="term" value="C:cytoplasm"/>
    <property type="evidence" value="ECO:0007669"/>
    <property type="project" value="TreeGrafter"/>
</dbReference>
<keyword evidence="6" id="KW-1185">Reference proteome</keyword>
<evidence type="ECO:0000313" key="6">
    <source>
        <dbReference type="Proteomes" id="UP000184387"/>
    </source>
</evidence>
<dbReference type="RefSeq" id="WP_073137345.1">
    <property type="nucleotide sequence ID" value="NZ_FQZF01000024.1"/>
</dbReference>
<dbReference type="Proteomes" id="UP000184387">
    <property type="component" value="Unassembled WGS sequence"/>
</dbReference>
<organism evidence="5 6">
    <name type="scientific">Muricoccus roseus</name>
    <dbReference type="NCBI Taxonomy" id="198092"/>
    <lineage>
        <taxon>Bacteria</taxon>
        <taxon>Pseudomonadati</taxon>
        <taxon>Pseudomonadota</taxon>
        <taxon>Alphaproteobacteria</taxon>
        <taxon>Acetobacterales</taxon>
        <taxon>Roseomonadaceae</taxon>
        <taxon>Muricoccus</taxon>
    </lineage>
</organism>
<dbReference type="InterPro" id="IPR002830">
    <property type="entry name" value="UbiD"/>
</dbReference>
<evidence type="ECO:0000259" key="4">
    <source>
        <dbReference type="Pfam" id="PF20696"/>
    </source>
</evidence>
<dbReference type="STRING" id="198092.SAMN02745194_03645"/>
<dbReference type="Pfam" id="PF01977">
    <property type="entry name" value="UbiD"/>
    <property type="match status" value="1"/>
</dbReference>
<evidence type="ECO:0000313" key="5">
    <source>
        <dbReference type="EMBL" id="SHJ89124.1"/>
    </source>
</evidence>
<dbReference type="EMBL" id="FQZF01000024">
    <property type="protein sequence ID" value="SHJ89124.1"/>
    <property type="molecule type" value="Genomic_DNA"/>
</dbReference>
<reference evidence="5 6" key="1">
    <citation type="submission" date="2016-11" db="EMBL/GenBank/DDBJ databases">
        <authorList>
            <person name="Jaros S."/>
            <person name="Januszkiewicz K."/>
            <person name="Wedrychowicz H."/>
        </authorList>
    </citation>
    <scope>NUCLEOTIDE SEQUENCE [LARGE SCALE GENOMIC DNA]</scope>
    <source>
        <strain evidence="5 6">DSM 14916</strain>
    </source>
</reference>
<dbReference type="PANTHER" id="PTHR30108:SF21">
    <property type="entry name" value="4-HYDROXYBENZOATE DECARBOXYLASE"/>
    <property type="match status" value="1"/>
</dbReference>
<evidence type="ECO:0000259" key="2">
    <source>
        <dbReference type="Pfam" id="PF01977"/>
    </source>
</evidence>
<comment type="similarity">
    <text evidence="1">Belongs to the UbiD family.</text>
</comment>
<dbReference type="SUPFAM" id="SSF143968">
    <property type="entry name" value="UbiD C-terminal domain-like"/>
    <property type="match status" value="1"/>
</dbReference>
<name>A0A1M6N0B3_9PROT</name>
<proteinExistence type="inferred from homology"/>
<feature type="domain" description="3-octaprenyl-4-hydroxybenzoate carboxy-lyase-like Rift-related" evidence="2">
    <location>
        <begin position="107"/>
        <end position="301"/>
    </location>
</feature>
<dbReference type="Pfam" id="PF20695">
    <property type="entry name" value="UbiD_N"/>
    <property type="match status" value="1"/>
</dbReference>
<dbReference type="Gene3D" id="3.40.1670.10">
    <property type="entry name" value="UbiD C-terminal domain-like"/>
    <property type="match status" value="1"/>
</dbReference>
<evidence type="ECO:0000256" key="1">
    <source>
        <dbReference type="ARBA" id="ARBA00010021"/>
    </source>
</evidence>
<dbReference type="GO" id="GO:0016831">
    <property type="term" value="F:carboxy-lyase activity"/>
    <property type="evidence" value="ECO:0007669"/>
    <property type="project" value="InterPro"/>
</dbReference>
<dbReference type="OrthoDB" id="9809841at2"/>